<dbReference type="InterPro" id="IPR018146">
    <property type="entry name" value="Glyoxalase_1_CS"/>
</dbReference>
<evidence type="ECO:0000313" key="3">
    <source>
        <dbReference type="EMBL" id="SDJ41042.1"/>
    </source>
</evidence>
<dbReference type="Gene3D" id="3.10.180.10">
    <property type="entry name" value="2,3-Dihydroxybiphenyl 1,2-Dioxygenase, domain 1"/>
    <property type="match status" value="1"/>
</dbReference>
<dbReference type="EMBL" id="FNEE01000006">
    <property type="protein sequence ID" value="SDJ41042.1"/>
    <property type="molecule type" value="Genomic_DNA"/>
</dbReference>
<dbReference type="SUPFAM" id="SSF54593">
    <property type="entry name" value="Glyoxalase/Bleomycin resistance protein/Dihydroxybiphenyl dioxygenase"/>
    <property type="match status" value="1"/>
</dbReference>
<dbReference type="GO" id="GO:0004462">
    <property type="term" value="F:lactoylglutathione lyase activity"/>
    <property type="evidence" value="ECO:0007669"/>
    <property type="project" value="InterPro"/>
</dbReference>
<keyword evidence="4" id="KW-1185">Reference proteome</keyword>
<name>A0A1G8THH1_9HYPH</name>
<evidence type="ECO:0000256" key="1">
    <source>
        <dbReference type="ARBA" id="ARBA00022723"/>
    </source>
</evidence>
<dbReference type="Proteomes" id="UP000198894">
    <property type="component" value="Unassembled WGS sequence"/>
</dbReference>
<organism evidence="3 4">
    <name type="scientific">Mesorhizobium muleiense</name>
    <dbReference type="NCBI Taxonomy" id="1004279"/>
    <lineage>
        <taxon>Bacteria</taxon>
        <taxon>Pseudomonadati</taxon>
        <taxon>Pseudomonadota</taxon>
        <taxon>Alphaproteobacteria</taxon>
        <taxon>Hyphomicrobiales</taxon>
        <taxon>Phyllobacteriaceae</taxon>
        <taxon>Mesorhizobium</taxon>
    </lineage>
</organism>
<dbReference type="InterPro" id="IPR037523">
    <property type="entry name" value="VOC_core"/>
</dbReference>
<accession>A0A1G8THH1</accession>
<keyword evidence="1" id="KW-0479">Metal-binding</keyword>
<dbReference type="AlphaFoldDB" id="A0A1G8THH1"/>
<feature type="domain" description="VOC" evidence="2">
    <location>
        <begin position="3"/>
        <end position="126"/>
    </location>
</feature>
<protein>
    <submittedName>
        <fullName evidence="3">Lactoylglutathione lyase</fullName>
    </submittedName>
</protein>
<dbReference type="InterPro" id="IPR029068">
    <property type="entry name" value="Glyas_Bleomycin-R_OHBP_Dase"/>
</dbReference>
<dbReference type="Pfam" id="PF00903">
    <property type="entry name" value="Glyoxalase"/>
    <property type="match status" value="1"/>
</dbReference>
<evidence type="ECO:0000313" key="4">
    <source>
        <dbReference type="Proteomes" id="UP000198894"/>
    </source>
</evidence>
<dbReference type="PANTHER" id="PTHR10374:SF30">
    <property type="entry name" value="LACTOYLGLUTATHIONE LYASE"/>
    <property type="match status" value="1"/>
</dbReference>
<gene>
    <name evidence="3" type="ORF">SAMN05428953_10682</name>
</gene>
<dbReference type="RefSeq" id="WP_091593678.1">
    <property type="nucleotide sequence ID" value="NZ_FNEE01000006.1"/>
</dbReference>
<keyword evidence="3" id="KW-0456">Lyase</keyword>
<dbReference type="PROSITE" id="PS51819">
    <property type="entry name" value="VOC"/>
    <property type="match status" value="1"/>
</dbReference>
<dbReference type="PROSITE" id="PS00934">
    <property type="entry name" value="GLYOXALASE_I_1"/>
    <property type="match status" value="1"/>
</dbReference>
<dbReference type="InterPro" id="IPR004360">
    <property type="entry name" value="Glyas_Fos-R_dOase_dom"/>
</dbReference>
<reference evidence="4" key="1">
    <citation type="submission" date="2016-10" db="EMBL/GenBank/DDBJ databases">
        <authorList>
            <person name="Varghese N."/>
            <person name="Submissions S."/>
        </authorList>
    </citation>
    <scope>NUCLEOTIDE SEQUENCE [LARGE SCALE GENOMIC DNA]</scope>
    <source>
        <strain evidence="4">CGMCC 1.11022</strain>
    </source>
</reference>
<evidence type="ECO:0000259" key="2">
    <source>
        <dbReference type="PROSITE" id="PS51819"/>
    </source>
</evidence>
<dbReference type="GO" id="GO:0046872">
    <property type="term" value="F:metal ion binding"/>
    <property type="evidence" value="ECO:0007669"/>
    <property type="project" value="UniProtKB-KW"/>
</dbReference>
<dbReference type="PANTHER" id="PTHR10374">
    <property type="entry name" value="LACTOYLGLUTATHIONE LYASE GLYOXALASE I"/>
    <property type="match status" value="1"/>
</dbReference>
<proteinExistence type="predicted"/>
<sequence>MAKAIHTMIRVLDEARSVDFYRKAFGLDVAERLDFETFTLVYLSNAEAELEVEITVNKGRQEPYALGDGYGHLAVSVADLDSEHDRLGALGLIPKKIVELNRDGALLARFFFIEDPDGYKIEVLQRQGRFK</sequence>